<dbReference type="Proteomes" id="UP000168086">
    <property type="component" value="Genome"/>
</dbReference>
<feature type="compositionally biased region" description="Acidic residues" evidence="1">
    <location>
        <begin position="403"/>
        <end position="561"/>
    </location>
</feature>
<sequence length="717" mass="83894">MTACSLTMELSVPIFGVTEANKEEWNDIWKNFQQLQNVSRTLGLLRRFFLRNDLGFLSAVVILKQCVENLLTTKQKLNLIECVQGLKFLIHSLYKKIKDQCDVKSSIKEIFYDCKARLLLLLEEGCGCGACCATSATLSKVGHLGRPPKLTPHKPHCSAQSALTCAHNHIILGINPGVSEWTVLEIMFLPSDFYDFNEHKNEISLVATCINCCWLYFMLQQYMSSDFLAIEEALNKTYLALHPNDQASYSNILKLLTSNSHTEHVTQKVNVKSFMQPSLYKIIKETEKNPSPKTKMLMISILGSRGLGMDLFCSQPVLNVSPIDYKFIPLSESEDFDEDEVELCISDDELDSEDGTLCVSDNESEFENRVTLKQVDEEDGNRKYNERKTEDKDREDKDKKDEENEDDKDENEEDEDGDENKEDEDEDEEDEEEDNEEDEEDEDEEDEENEDEENEEDEDEEDEENEDEENEEDEEDEDEEDEEDEDEEDEEDEDEEDEEDEDEEDEEDEDEEDEDEKDEEDEEDEYEEDEDEKDEEDEEDEYEEDEDDENEDDEDEDEKDENAENDKNKEDNKKKDEEDEKFGEDYDGKYWKDDEGEDDEEKDRKDNEREDNERKDGEDYDGEYVEDEEEDSKSENKEKNIKNVQDCANLCGSRHNKFLFCTLHNQEQNPSDYYNWLQKSILSPPVKSAKELLHIKPLTVSKKFQASTNTVYFREQV</sequence>
<feature type="compositionally biased region" description="Basic and acidic residues" evidence="1">
    <location>
        <begin position="380"/>
        <end position="402"/>
    </location>
</feature>
<feature type="compositionally biased region" description="Basic and acidic residues" evidence="1">
    <location>
        <begin position="562"/>
        <end position="576"/>
    </location>
</feature>
<accession>Q80BM9</accession>
<feature type="compositionally biased region" description="Basic and acidic residues" evidence="1">
    <location>
        <begin position="602"/>
        <end position="617"/>
    </location>
</feature>
<evidence type="ECO:0000313" key="2">
    <source>
        <dbReference type="EMBL" id="CAC84343.1"/>
    </source>
</evidence>
<organismHost>
    <name type="scientific">Saimiri sciureus</name>
    <name type="common">Common squirrel monkey</name>
    <dbReference type="NCBI Taxonomy" id="9521"/>
</organismHost>
<dbReference type="InterPro" id="IPR008550">
    <property type="entry name" value="Herpesvirus_BRRF2-like"/>
</dbReference>
<organism evidence="2 3">
    <name type="scientific">Saimiriine herpesvirus 2 (strain 488)</name>
    <name type="common">SaHV-2</name>
    <name type="synonym">Herpesvirus saimiri</name>
    <dbReference type="NCBI Taxonomy" id="10384"/>
    <lineage>
        <taxon>Viruses</taxon>
        <taxon>Duplodnaviria</taxon>
        <taxon>Heunggongvirae</taxon>
        <taxon>Peploviricota</taxon>
        <taxon>Herviviricetes</taxon>
        <taxon>Herpesvirales</taxon>
        <taxon>Orthoherpesviridae</taxon>
        <taxon>Gammaherpesvirinae</taxon>
        <taxon>Rhadinovirus</taxon>
        <taxon>Rhadinovirus saimiriinegamma2</taxon>
        <taxon>Saimiriine herpesvirus 2</taxon>
    </lineage>
</organism>
<reference evidence="2 3" key="1">
    <citation type="journal article" date="2003" name="Virology">
        <title>The genome of herpesvirus saimiri C488 which is capable of transforming human T cells.</title>
        <authorList>
            <person name="Ensser A."/>
            <person name="Thurau M."/>
            <person name="Wittmann S."/>
            <person name="Fickenscher H."/>
        </authorList>
    </citation>
    <scope>NUCLEOTIDE SEQUENCE [LARGE SCALE GENOMIC DNA]</scope>
    <source>
        <strain evidence="2">C488</strain>
    </source>
</reference>
<dbReference type="PANTHER" id="PTHR36812">
    <property type="entry name" value="NEUROFILAMENT TRIPLET M PROTEIN-LIKE PROTEIN"/>
    <property type="match status" value="1"/>
</dbReference>
<protein>
    <submittedName>
        <fullName evidence="2">Uncharacterized protein</fullName>
    </submittedName>
</protein>
<dbReference type="EMBL" id="AJ410493">
    <property type="protein sequence ID" value="CAC84343.1"/>
    <property type="molecule type" value="Genomic_DNA"/>
</dbReference>
<dbReference type="PANTHER" id="PTHR36812:SF9">
    <property type="entry name" value="MYB-LIKE PROTEIN X ISOFORM X1"/>
    <property type="match status" value="1"/>
</dbReference>
<feature type="region of interest" description="Disordered" evidence="1">
    <location>
        <begin position="352"/>
        <end position="641"/>
    </location>
</feature>
<evidence type="ECO:0000313" key="3">
    <source>
        <dbReference type="Proteomes" id="UP000168086"/>
    </source>
</evidence>
<evidence type="ECO:0000256" key="1">
    <source>
        <dbReference type="SAM" id="MobiDB-lite"/>
    </source>
</evidence>
<feature type="compositionally biased region" description="Acidic residues" evidence="1">
    <location>
        <begin position="618"/>
        <end position="632"/>
    </location>
</feature>
<name>Q80BM9_SHV2C</name>
<feature type="compositionally biased region" description="Basic and acidic residues" evidence="1">
    <location>
        <begin position="583"/>
        <end position="593"/>
    </location>
</feature>
<proteinExistence type="predicted"/>
<dbReference type="Pfam" id="PF05734">
    <property type="entry name" value="DUF832"/>
    <property type="match status" value="1"/>
</dbReference>